<evidence type="ECO:0000313" key="6">
    <source>
        <dbReference type="EMBL" id="CAD1825729.1"/>
    </source>
</evidence>
<feature type="domain" description="ATPase F1/V1/A1 complex alpha/beta subunit N-terminal" evidence="5">
    <location>
        <begin position="48"/>
        <end position="91"/>
    </location>
</feature>
<dbReference type="InterPro" id="IPR004100">
    <property type="entry name" value="ATPase_F1/V1/A1_a/bsu_N"/>
</dbReference>
<dbReference type="AlphaFoldDB" id="A0A6V7P4F6"/>
<evidence type="ECO:0000256" key="1">
    <source>
        <dbReference type="ARBA" id="ARBA00004173"/>
    </source>
</evidence>
<evidence type="ECO:0000259" key="5">
    <source>
        <dbReference type="Pfam" id="PF02874"/>
    </source>
</evidence>
<sequence>MDSSHSTGFIKSVRYFRSKLSRFYMKKILFSMLREGHTPESVFNSSSNGIARIHGLDEVMTGELVEFEECIIGIALNMKANNVDIVLMGDVYIPTYYLDIPKKIYGLIRLL</sequence>
<dbReference type="GO" id="GO:0005739">
    <property type="term" value="C:mitochondrion"/>
    <property type="evidence" value="ECO:0007669"/>
    <property type="project" value="UniProtKB-SubCell"/>
</dbReference>
<dbReference type="SUPFAM" id="SSF50615">
    <property type="entry name" value="N-terminal domain of alpha and beta subunits of F1 ATP synthase"/>
    <property type="match status" value="1"/>
</dbReference>
<evidence type="ECO:0000256" key="4">
    <source>
        <dbReference type="ARBA" id="ARBA00022781"/>
    </source>
</evidence>
<gene>
    <name evidence="6" type="ORF">CB5_LOCUS8940</name>
</gene>
<protein>
    <recommendedName>
        <fullName evidence="5">ATPase F1/V1/A1 complex alpha/beta subunit N-terminal domain-containing protein</fullName>
    </recommendedName>
</protein>
<evidence type="ECO:0000256" key="3">
    <source>
        <dbReference type="ARBA" id="ARBA00022448"/>
    </source>
</evidence>
<dbReference type="EMBL" id="LR862145">
    <property type="protein sequence ID" value="CAD1825729.1"/>
    <property type="molecule type" value="Genomic_DNA"/>
</dbReference>
<comment type="similarity">
    <text evidence="2">Belongs to the ATPase alpha/beta chains family.</text>
</comment>
<proteinExistence type="inferred from homology"/>
<dbReference type="GO" id="GO:0046933">
    <property type="term" value="F:proton-transporting ATP synthase activity, rotational mechanism"/>
    <property type="evidence" value="ECO:0007669"/>
    <property type="project" value="InterPro"/>
</dbReference>
<name>A0A6V7P4F6_ANACO</name>
<dbReference type="GO" id="GO:0045259">
    <property type="term" value="C:proton-transporting ATP synthase complex"/>
    <property type="evidence" value="ECO:0007669"/>
    <property type="project" value="InterPro"/>
</dbReference>
<organism evidence="6">
    <name type="scientific">Ananas comosus var. bracteatus</name>
    <name type="common">red pineapple</name>
    <dbReference type="NCBI Taxonomy" id="296719"/>
    <lineage>
        <taxon>Eukaryota</taxon>
        <taxon>Viridiplantae</taxon>
        <taxon>Streptophyta</taxon>
        <taxon>Embryophyta</taxon>
        <taxon>Tracheophyta</taxon>
        <taxon>Spermatophyta</taxon>
        <taxon>Magnoliopsida</taxon>
        <taxon>Liliopsida</taxon>
        <taxon>Poales</taxon>
        <taxon>Bromeliaceae</taxon>
        <taxon>Bromelioideae</taxon>
        <taxon>Ananas</taxon>
    </lineage>
</organism>
<keyword evidence="4" id="KW-0406">Ion transport</keyword>
<dbReference type="GO" id="GO:0005524">
    <property type="term" value="F:ATP binding"/>
    <property type="evidence" value="ECO:0007669"/>
    <property type="project" value="UniProtKB-KW"/>
</dbReference>
<dbReference type="InterPro" id="IPR036121">
    <property type="entry name" value="ATPase_F1/V1/A1_a/bsu_N_sf"/>
</dbReference>
<dbReference type="InterPro" id="IPR005294">
    <property type="entry name" value="ATP_synth_F1_asu"/>
</dbReference>
<dbReference type="Gene3D" id="2.40.30.20">
    <property type="match status" value="1"/>
</dbReference>
<dbReference type="PANTHER" id="PTHR48082:SF2">
    <property type="entry name" value="ATP SYNTHASE SUBUNIT ALPHA, MITOCHONDRIAL"/>
    <property type="match status" value="1"/>
</dbReference>
<accession>A0A6V7P4F6</accession>
<dbReference type="Pfam" id="PF02874">
    <property type="entry name" value="ATP-synt_ab_N"/>
    <property type="match status" value="1"/>
</dbReference>
<dbReference type="PANTHER" id="PTHR48082">
    <property type="entry name" value="ATP SYNTHASE SUBUNIT ALPHA, MITOCHONDRIAL"/>
    <property type="match status" value="1"/>
</dbReference>
<reference evidence="6" key="1">
    <citation type="submission" date="2020-07" db="EMBL/GenBank/DDBJ databases">
        <authorList>
            <person name="Lin J."/>
        </authorList>
    </citation>
    <scope>NUCLEOTIDE SEQUENCE</scope>
</reference>
<evidence type="ECO:0000256" key="2">
    <source>
        <dbReference type="ARBA" id="ARBA00008936"/>
    </source>
</evidence>
<dbReference type="InterPro" id="IPR023366">
    <property type="entry name" value="ATP_synth_asu-like_sf"/>
</dbReference>
<keyword evidence="4" id="KW-0375">Hydrogen ion transport</keyword>
<keyword evidence="3" id="KW-0813">Transport</keyword>
<comment type="subcellular location">
    <subcellularLocation>
        <location evidence="1">Mitochondrion</location>
    </subcellularLocation>
</comment>
<dbReference type="GO" id="GO:0043531">
    <property type="term" value="F:ADP binding"/>
    <property type="evidence" value="ECO:0007669"/>
    <property type="project" value="TreeGrafter"/>
</dbReference>